<dbReference type="InterPro" id="IPR002575">
    <property type="entry name" value="Aminoglycoside_PTrfase"/>
</dbReference>
<dbReference type="PANTHER" id="PTHR21310:SF58">
    <property type="entry name" value="AMINOGLYCOSIDE PHOSPHOTRANSFERASE DOMAIN-CONTAINING PROTEIN"/>
    <property type="match status" value="1"/>
</dbReference>
<evidence type="ECO:0000313" key="2">
    <source>
        <dbReference type="EMBL" id="KAG6112166.1"/>
    </source>
</evidence>
<accession>A0A9P7PYN0</accession>
<dbReference type="PANTHER" id="PTHR21310">
    <property type="entry name" value="AMINOGLYCOSIDE PHOSPHOTRANSFERASE-RELATED-RELATED"/>
    <property type="match status" value="1"/>
</dbReference>
<dbReference type="SUPFAM" id="SSF56112">
    <property type="entry name" value="Protein kinase-like (PK-like)"/>
    <property type="match status" value="1"/>
</dbReference>
<dbReference type="AlphaFoldDB" id="A0A9P7PYN0"/>
<proteinExistence type="predicted"/>
<dbReference type="Pfam" id="PF01636">
    <property type="entry name" value="APH"/>
    <property type="match status" value="1"/>
</dbReference>
<protein>
    <recommendedName>
        <fullName evidence="1">Aminoglycoside phosphotransferase domain-containing protein</fullName>
    </recommendedName>
</protein>
<dbReference type="InterPro" id="IPR011009">
    <property type="entry name" value="Kinase-like_dom_sf"/>
</dbReference>
<sequence>MQAGKIYSRPMAGEICRISSYHVFGAQHVRYGRTQDHGRNRQSTGTLSRDEVTTLVGDLQKYLSELRAIPKEVSPKYAITNALGKACYDGRLITGSDYDEARRDFFGRFVDENDFNNTLQFIALSNAIHRSGHEIVFTHGDLNMRNIMMHNGRLSGFIDWETCGWFPDYRDYTKAHFITKIRRRWLRIVDTVFGKLGNFEAELAVERQLWWYCY</sequence>
<dbReference type="InterPro" id="IPR051678">
    <property type="entry name" value="AGP_Transferase"/>
</dbReference>
<reference evidence="2 3" key="1">
    <citation type="journal article" date="2020" name="bioRxiv">
        <title>Whole genome comparisons of ergot fungi reveals the divergence and evolution of species within the genus Claviceps are the result of varying mechanisms driving genome evolution and host range expansion.</title>
        <authorList>
            <person name="Wyka S.A."/>
            <person name="Mondo S.J."/>
            <person name="Liu M."/>
            <person name="Dettman J."/>
            <person name="Nalam V."/>
            <person name="Broders K.D."/>
        </authorList>
    </citation>
    <scope>NUCLEOTIDE SEQUENCE [LARGE SCALE GENOMIC DNA]</scope>
    <source>
        <strain evidence="2 3">LM576</strain>
    </source>
</reference>
<evidence type="ECO:0000259" key="1">
    <source>
        <dbReference type="Pfam" id="PF01636"/>
    </source>
</evidence>
<keyword evidence="3" id="KW-1185">Reference proteome</keyword>
<dbReference type="Gene3D" id="3.90.1200.10">
    <property type="match status" value="1"/>
</dbReference>
<comment type="caution">
    <text evidence="2">The sequence shown here is derived from an EMBL/GenBank/DDBJ whole genome shotgun (WGS) entry which is preliminary data.</text>
</comment>
<evidence type="ECO:0000313" key="3">
    <source>
        <dbReference type="Proteomes" id="UP000732380"/>
    </source>
</evidence>
<dbReference type="Proteomes" id="UP000732380">
    <property type="component" value="Unassembled WGS sequence"/>
</dbReference>
<gene>
    <name evidence="2" type="ORF">E4U13_004387</name>
</gene>
<name>A0A9P7PYN0_9HYPO</name>
<feature type="domain" description="Aminoglycoside phosphotransferase" evidence="1">
    <location>
        <begin position="41"/>
        <end position="176"/>
    </location>
</feature>
<dbReference type="EMBL" id="SRQM01000344">
    <property type="protein sequence ID" value="KAG6112166.1"/>
    <property type="molecule type" value="Genomic_DNA"/>
</dbReference>
<organism evidence="2 3">
    <name type="scientific">Claviceps humidiphila</name>
    <dbReference type="NCBI Taxonomy" id="1294629"/>
    <lineage>
        <taxon>Eukaryota</taxon>
        <taxon>Fungi</taxon>
        <taxon>Dikarya</taxon>
        <taxon>Ascomycota</taxon>
        <taxon>Pezizomycotina</taxon>
        <taxon>Sordariomycetes</taxon>
        <taxon>Hypocreomycetidae</taxon>
        <taxon>Hypocreales</taxon>
        <taxon>Clavicipitaceae</taxon>
        <taxon>Claviceps</taxon>
    </lineage>
</organism>